<dbReference type="EMBL" id="JADEXG010000056">
    <property type="protein sequence ID" value="MBE9079418.1"/>
    <property type="molecule type" value="Genomic_DNA"/>
</dbReference>
<dbReference type="Pfam" id="PF13443">
    <property type="entry name" value="HTH_26"/>
    <property type="match status" value="1"/>
</dbReference>
<proteinExistence type="predicted"/>
<gene>
    <name evidence="2" type="ORF">IQ241_19305</name>
</gene>
<dbReference type="InterPro" id="IPR001387">
    <property type="entry name" value="Cro/C1-type_HTH"/>
</dbReference>
<protein>
    <submittedName>
        <fullName evidence="2">Helix-turn-helix domain-containing protein</fullName>
    </submittedName>
</protein>
<dbReference type="Proteomes" id="UP000636505">
    <property type="component" value="Unassembled WGS sequence"/>
</dbReference>
<dbReference type="SMART" id="SM00530">
    <property type="entry name" value="HTH_XRE"/>
    <property type="match status" value="1"/>
</dbReference>
<evidence type="ECO:0000313" key="2">
    <source>
        <dbReference type="EMBL" id="MBE9079418.1"/>
    </source>
</evidence>
<dbReference type="SUPFAM" id="SSF47413">
    <property type="entry name" value="lambda repressor-like DNA-binding domains"/>
    <property type="match status" value="1"/>
</dbReference>
<keyword evidence="3" id="KW-1185">Reference proteome</keyword>
<dbReference type="CDD" id="cd00093">
    <property type="entry name" value="HTH_XRE"/>
    <property type="match status" value="1"/>
</dbReference>
<evidence type="ECO:0000259" key="1">
    <source>
        <dbReference type="PROSITE" id="PS50943"/>
    </source>
</evidence>
<comment type="caution">
    <text evidence="2">The sequence shown here is derived from an EMBL/GenBank/DDBJ whole genome shotgun (WGS) entry which is preliminary data.</text>
</comment>
<sequence>MDPSADYSDWLRSRLQSANLKSFRALAAAAGVSRWQVQQLRQGRVAQMRLAPLQQLAQALNLTLAELLGQFEPQTPEPAADEIETLRQEYARLQAQTVQQQGQARSQLQREALQTLETWLVQWPTAAHAAQANEQIPAQRLLPLVRPVETLMQNWDVQPIGTVGAEIPYDPQQHQLMSGTAQPGDPVRVRYVGFTHSQKLIQRAKVSPLTP</sequence>
<organism evidence="2 3">
    <name type="scientific">Vasconcelosia minhoensis LEGE 07310</name>
    <dbReference type="NCBI Taxonomy" id="915328"/>
    <lineage>
        <taxon>Bacteria</taxon>
        <taxon>Bacillati</taxon>
        <taxon>Cyanobacteriota</taxon>
        <taxon>Cyanophyceae</taxon>
        <taxon>Nodosilineales</taxon>
        <taxon>Cymatolegaceae</taxon>
        <taxon>Vasconcelosia</taxon>
        <taxon>Vasconcelosia minhoensis</taxon>
    </lineage>
</organism>
<reference evidence="2" key="1">
    <citation type="submission" date="2020-10" db="EMBL/GenBank/DDBJ databases">
        <authorList>
            <person name="Castelo-Branco R."/>
            <person name="Eusebio N."/>
            <person name="Adriana R."/>
            <person name="Vieira A."/>
            <person name="Brugerolle De Fraissinette N."/>
            <person name="Rezende De Castro R."/>
            <person name="Schneider M.P."/>
            <person name="Vasconcelos V."/>
            <person name="Leao P.N."/>
        </authorList>
    </citation>
    <scope>NUCLEOTIDE SEQUENCE</scope>
    <source>
        <strain evidence="2">LEGE 07310</strain>
    </source>
</reference>
<evidence type="ECO:0000313" key="3">
    <source>
        <dbReference type="Proteomes" id="UP000636505"/>
    </source>
</evidence>
<accession>A0A8J7DE26</accession>
<dbReference type="InterPro" id="IPR010982">
    <property type="entry name" value="Lambda_DNA-bd_dom_sf"/>
</dbReference>
<dbReference type="GO" id="GO:0003677">
    <property type="term" value="F:DNA binding"/>
    <property type="evidence" value="ECO:0007669"/>
    <property type="project" value="InterPro"/>
</dbReference>
<name>A0A8J7DE26_9CYAN</name>
<dbReference type="Gene3D" id="1.10.260.40">
    <property type="entry name" value="lambda repressor-like DNA-binding domains"/>
    <property type="match status" value="1"/>
</dbReference>
<feature type="domain" description="HTH cro/C1-type" evidence="1">
    <location>
        <begin position="24"/>
        <end position="67"/>
    </location>
</feature>
<dbReference type="AlphaFoldDB" id="A0A8J7DE26"/>
<dbReference type="PROSITE" id="PS50943">
    <property type="entry name" value="HTH_CROC1"/>
    <property type="match status" value="1"/>
</dbReference>